<proteinExistence type="inferred from homology"/>
<evidence type="ECO:0000256" key="11">
    <source>
        <dbReference type="RuleBase" id="RU365090"/>
    </source>
</evidence>
<evidence type="ECO:0000256" key="7">
    <source>
        <dbReference type="ARBA" id="ARBA00022723"/>
    </source>
</evidence>
<evidence type="ECO:0000259" key="12">
    <source>
        <dbReference type="SMART" id="SM00852"/>
    </source>
</evidence>
<dbReference type="PANTHER" id="PTHR10192:SF5">
    <property type="entry name" value="GEPHYRIN"/>
    <property type="match status" value="1"/>
</dbReference>
<comment type="caution">
    <text evidence="13">The sequence shown here is derived from an EMBL/GenBank/DDBJ whole genome shotgun (WGS) entry which is preliminary data.</text>
</comment>
<keyword evidence="7 11" id="KW-0479">Metal-binding</keyword>
<dbReference type="InterPro" id="IPR036425">
    <property type="entry name" value="MoaB/Mog-like_dom_sf"/>
</dbReference>
<dbReference type="CDD" id="cd00887">
    <property type="entry name" value="MoeA"/>
    <property type="match status" value="1"/>
</dbReference>
<evidence type="ECO:0000256" key="4">
    <source>
        <dbReference type="ARBA" id="ARBA00010763"/>
    </source>
</evidence>
<dbReference type="Pfam" id="PF03454">
    <property type="entry name" value="MoeA_C"/>
    <property type="match status" value="1"/>
</dbReference>
<comment type="catalytic activity">
    <reaction evidence="10">
        <text>adenylyl-molybdopterin + molybdate = Mo-molybdopterin + AMP + H(+)</text>
        <dbReference type="Rhea" id="RHEA:35047"/>
        <dbReference type="ChEBI" id="CHEBI:15378"/>
        <dbReference type="ChEBI" id="CHEBI:36264"/>
        <dbReference type="ChEBI" id="CHEBI:62727"/>
        <dbReference type="ChEBI" id="CHEBI:71302"/>
        <dbReference type="ChEBI" id="CHEBI:456215"/>
        <dbReference type="EC" id="2.10.1.1"/>
    </reaction>
</comment>
<evidence type="ECO:0000256" key="5">
    <source>
        <dbReference type="ARBA" id="ARBA00022505"/>
    </source>
</evidence>
<keyword evidence="14" id="KW-1185">Reference proteome</keyword>
<dbReference type="InterPro" id="IPR005110">
    <property type="entry name" value="MoeA_linker/N"/>
</dbReference>
<dbReference type="NCBIfam" id="NF045515">
    <property type="entry name" value="Glp_gephyrin"/>
    <property type="match status" value="1"/>
</dbReference>
<dbReference type="SUPFAM" id="SSF63867">
    <property type="entry name" value="MoeA C-terminal domain-like"/>
    <property type="match status" value="1"/>
</dbReference>
<feature type="domain" description="MoaB/Mog" evidence="12">
    <location>
        <begin position="178"/>
        <end position="317"/>
    </location>
</feature>
<evidence type="ECO:0000256" key="8">
    <source>
        <dbReference type="ARBA" id="ARBA00022842"/>
    </source>
</evidence>
<sequence>MALLPLAEALARVLDSVETTSVEHLPLHLCDERVLAEDLSALRTQPPFDSSAMDGYAVRAEDVFVIGEALRVIGAAPAGTVFNGVVSAGECVRIFTGAPVPAGADSILIQENATRVDDATIKATAPVTRGQHIRQAGLDFRQGDIVLRKGRLLDPAALSLAAACNHAVLPVHRKPRVALLSTGDELRAPGDSLQPGQIIASNAYGVAAIARQAGAEVIDLGIVRDDMPALNAAIAMALRRCDVLITLGGASVGDHDLVRTALAECGVAMNFWKIAMRPGKPTMYGRNDKGVHVLGLPGNPVASFVGAHLFLVPLIAGMTGQEPRARLETAILAAELRENDQRQDYLRATLHEENGRLVAKPFPVQDSSMLSTLAVANCLIVRPPFAPAAIAGDTCRVLRLRN</sequence>
<keyword evidence="6 11" id="KW-0808">Transferase</keyword>
<reference evidence="13" key="1">
    <citation type="journal article" date="2014" name="Int. J. Syst. Evol. Microbiol.">
        <title>Complete genome sequence of Corynebacterium casei LMG S-19264T (=DSM 44701T), isolated from a smear-ripened cheese.</title>
        <authorList>
            <consortium name="US DOE Joint Genome Institute (JGI-PGF)"/>
            <person name="Walter F."/>
            <person name="Albersmeier A."/>
            <person name="Kalinowski J."/>
            <person name="Ruckert C."/>
        </authorList>
    </citation>
    <scope>NUCLEOTIDE SEQUENCE</scope>
    <source>
        <strain evidence="13">KCTC 42097</strain>
    </source>
</reference>
<keyword evidence="9 11" id="KW-0501">Molybdenum cofactor biosynthesis</keyword>
<dbReference type="InterPro" id="IPR036135">
    <property type="entry name" value="MoeA_linker/N_sf"/>
</dbReference>
<keyword evidence="5 11" id="KW-0500">Molybdenum</keyword>
<dbReference type="GO" id="GO:0005829">
    <property type="term" value="C:cytosol"/>
    <property type="evidence" value="ECO:0007669"/>
    <property type="project" value="TreeGrafter"/>
</dbReference>
<dbReference type="Gene3D" id="3.40.980.10">
    <property type="entry name" value="MoaB/Mog-like domain"/>
    <property type="match status" value="1"/>
</dbReference>
<dbReference type="GO" id="GO:0006777">
    <property type="term" value="P:Mo-molybdopterin cofactor biosynthetic process"/>
    <property type="evidence" value="ECO:0007669"/>
    <property type="project" value="UniProtKB-UniRule"/>
</dbReference>
<dbReference type="UniPathway" id="UPA00344"/>
<dbReference type="FunFam" id="3.40.980.10:FF:000004">
    <property type="entry name" value="Molybdopterin molybdenumtransferase"/>
    <property type="match status" value="1"/>
</dbReference>
<protein>
    <recommendedName>
        <fullName evidence="11">Molybdopterin molybdenumtransferase</fullName>
        <ecNumber evidence="11">2.10.1.1</ecNumber>
    </recommendedName>
</protein>
<dbReference type="Gene3D" id="2.40.340.10">
    <property type="entry name" value="MoeA, C-terminal, domain IV"/>
    <property type="match status" value="1"/>
</dbReference>
<dbReference type="GO" id="GO:0061599">
    <property type="term" value="F:molybdopterin molybdotransferase activity"/>
    <property type="evidence" value="ECO:0007669"/>
    <property type="project" value="UniProtKB-UniRule"/>
</dbReference>
<evidence type="ECO:0000256" key="10">
    <source>
        <dbReference type="ARBA" id="ARBA00047317"/>
    </source>
</evidence>
<dbReference type="GO" id="GO:0046872">
    <property type="term" value="F:metal ion binding"/>
    <property type="evidence" value="ECO:0007669"/>
    <property type="project" value="UniProtKB-UniRule"/>
</dbReference>
<dbReference type="Pfam" id="PF00994">
    <property type="entry name" value="MoCF_biosynth"/>
    <property type="match status" value="1"/>
</dbReference>
<dbReference type="NCBIfam" id="TIGR00177">
    <property type="entry name" value="molyb_syn"/>
    <property type="match status" value="1"/>
</dbReference>
<accession>A0A8J3DL99</accession>
<evidence type="ECO:0000313" key="13">
    <source>
        <dbReference type="EMBL" id="GHC60898.1"/>
    </source>
</evidence>
<comment type="function">
    <text evidence="2 11">Catalyzes the insertion of molybdate into adenylated molybdopterin with the concomitant release of AMP.</text>
</comment>
<keyword evidence="8 11" id="KW-0460">Magnesium</keyword>
<dbReference type="Proteomes" id="UP000641137">
    <property type="component" value="Unassembled WGS sequence"/>
</dbReference>
<reference evidence="13" key="2">
    <citation type="submission" date="2020-09" db="EMBL/GenBank/DDBJ databases">
        <authorList>
            <person name="Sun Q."/>
            <person name="Kim S."/>
        </authorList>
    </citation>
    <scope>NUCLEOTIDE SEQUENCE</scope>
    <source>
        <strain evidence="13">KCTC 42097</strain>
    </source>
</reference>
<evidence type="ECO:0000256" key="2">
    <source>
        <dbReference type="ARBA" id="ARBA00002901"/>
    </source>
</evidence>
<comment type="pathway">
    <text evidence="3 11">Cofactor biosynthesis; molybdopterin biosynthesis.</text>
</comment>
<dbReference type="Gene3D" id="3.90.105.10">
    <property type="entry name" value="Molybdopterin biosynthesis moea protein, domain 2"/>
    <property type="match status" value="1"/>
</dbReference>
<dbReference type="EC" id="2.10.1.1" evidence="11"/>
<organism evidence="13 14">
    <name type="scientific">Limoniibacter endophyticus</name>
    <dbReference type="NCBI Taxonomy" id="1565040"/>
    <lineage>
        <taxon>Bacteria</taxon>
        <taxon>Pseudomonadati</taxon>
        <taxon>Pseudomonadota</taxon>
        <taxon>Alphaproteobacteria</taxon>
        <taxon>Hyphomicrobiales</taxon>
        <taxon>Bartonellaceae</taxon>
        <taxon>Limoniibacter</taxon>
    </lineage>
</organism>
<dbReference type="InterPro" id="IPR038987">
    <property type="entry name" value="MoeA-like"/>
</dbReference>
<dbReference type="SUPFAM" id="SSF53218">
    <property type="entry name" value="Molybdenum cofactor biosynthesis proteins"/>
    <property type="match status" value="1"/>
</dbReference>
<dbReference type="FunFam" id="2.170.190.11:FF:000001">
    <property type="entry name" value="Molybdopterin molybdenumtransferase"/>
    <property type="match status" value="1"/>
</dbReference>
<dbReference type="Gene3D" id="2.170.190.11">
    <property type="entry name" value="Molybdopterin biosynthesis moea protein, domain 3"/>
    <property type="match status" value="1"/>
</dbReference>
<evidence type="ECO:0000256" key="3">
    <source>
        <dbReference type="ARBA" id="ARBA00005046"/>
    </source>
</evidence>
<dbReference type="SMART" id="SM00852">
    <property type="entry name" value="MoCF_biosynth"/>
    <property type="match status" value="1"/>
</dbReference>
<evidence type="ECO:0000256" key="1">
    <source>
        <dbReference type="ARBA" id="ARBA00001946"/>
    </source>
</evidence>
<comment type="cofactor">
    <cofactor evidence="1 11">
        <name>Mg(2+)</name>
        <dbReference type="ChEBI" id="CHEBI:18420"/>
    </cofactor>
</comment>
<name>A0A8J3DL99_9HYPH</name>
<dbReference type="Pfam" id="PF03453">
    <property type="entry name" value="MoeA_N"/>
    <property type="match status" value="1"/>
</dbReference>
<dbReference type="InterPro" id="IPR005111">
    <property type="entry name" value="MoeA_C_domain_IV"/>
</dbReference>
<evidence type="ECO:0000256" key="6">
    <source>
        <dbReference type="ARBA" id="ARBA00022679"/>
    </source>
</evidence>
<comment type="similarity">
    <text evidence="4 11">Belongs to the MoeA family.</text>
</comment>
<evidence type="ECO:0000256" key="9">
    <source>
        <dbReference type="ARBA" id="ARBA00023150"/>
    </source>
</evidence>
<evidence type="ECO:0000313" key="14">
    <source>
        <dbReference type="Proteomes" id="UP000641137"/>
    </source>
</evidence>
<dbReference type="AlphaFoldDB" id="A0A8J3DL99"/>
<dbReference type="EMBL" id="BMZO01000001">
    <property type="protein sequence ID" value="GHC60898.1"/>
    <property type="molecule type" value="Genomic_DNA"/>
</dbReference>
<gene>
    <name evidence="13" type="primary">moeA</name>
    <name evidence="13" type="ORF">GCM10010136_01190</name>
</gene>
<dbReference type="InterPro" id="IPR001453">
    <property type="entry name" value="MoaB/Mog_dom"/>
</dbReference>
<dbReference type="SUPFAM" id="SSF63882">
    <property type="entry name" value="MoeA N-terminal region -like"/>
    <property type="match status" value="1"/>
</dbReference>
<dbReference type="PANTHER" id="PTHR10192">
    <property type="entry name" value="MOLYBDOPTERIN BIOSYNTHESIS PROTEIN"/>
    <property type="match status" value="1"/>
</dbReference>
<dbReference type="InterPro" id="IPR036688">
    <property type="entry name" value="MoeA_C_domain_IV_sf"/>
</dbReference>
<dbReference type="RefSeq" id="WP_189486793.1">
    <property type="nucleotide sequence ID" value="NZ_BMZO01000001.1"/>
</dbReference>